<dbReference type="Pfam" id="PF13529">
    <property type="entry name" value="Peptidase_C39_2"/>
    <property type="match status" value="1"/>
</dbReference>
<proteinExistence type="predicted"/>
<evidence type="ECO:0000259" key="1">
    <source>
        <dbReference type="Pfam" id="PF13529"/>
    </source>
</evidence>
<reference evidence="2" key="1">
    <citation type="journal article" date="2018" name="Genome Biol.">
        <title>SKESA: strategic k-mer extension for scrupulous assemblies.</title>
        <authorList>
            <person name="Souvorov A."/>
            <person name="Agarwala R."/>
            <person name="Lipman D.J."/>
        </authorList>
    </citation>
    <scope>NUCLEOTIDE SEQUENCE</scope>
    <source>
        <strain evidence="2">C8</strain>
    </source>
</reference>
<comment type="caution">
    <text evidence="2">The sequence shown here is derived from an EMBL/GenBank/DDBJ whole genome shotgun (WGS) entry which is preliminary data.</text>
</comment>
<name>A0A8H9R0B1_CLOPF</name>
<sequence>MKFKKVCSVLLVTIGVLGSSPYNVYSSELEYENLITPETEEEILGTKEKLNDMEKYIKAKSMLKSYDGKKVLRNYRIMRQKNGPYCGPTAAYNASNGKFSVETFAKMLHTRFPKGGTSFPGKWVYTMNEATDHGNNYQILRGKNYGFTDWRAKIKNSVIYTIDKGYPLIADCYIKKERDRLHPNYSYATDTTHYVAIVGYDDLPQTVPAKVLIIDSNSRKNSNGGFLIPGEYWSELNNVTYATKEFGIVW</sequence>
<evidence type="ECO:0000313" key="2">
    <source>
        <dbReference type="EMBL" id="HAT4309442.1"/>
    </source>
</evidence>
<gene>
    <name evidence="2" type="ORF">I9080_003304</name>
</gene>
<dbReference type="EMBL" id="DACTCB010000036">
    <property type="protein sequence ID" value="HAT4309442.1"/>
    <property type="molecule type" value="Genomic_DNA"/>
</dbReference>
<dbReference type="InterPro" id="IPR039564">
    <property type="entry name" value="Peptidase_C39-like"/>
</dbReference>
<reference evidence="2" key="2">
    <citation type="submission" date="2020-07" db="EMBL/GenBank/DDBJ databases">
        <authorList>
            <consortium name="NCBI Pathogen Detection Project"/>
        </authorList>
    </citation>
    <scope>NUCLEOTIDE SEQUENCE</scope>
    <source>
        <strain evidence="2">C8</strain>
    </source>
</reference>
<dbReference type="Proteomes" id="UP000859547">
    <property type="component" value="Unassembled WGS sequence"/>
</dbReference>
<organism evidence="2">
    <name type="scientific">Clostridium perfringens</name>
    <dbReference type="NCBI Taxonomy" id="1502"/>
    <lineage>
        <taxon>Bacteria</taxon>
        <taxon>Bacillati</taxon>
        <taxon>Bacillota</taxon>
        <taxon>Clostridia</taxon>
        <taxon>Eubacteriales</taxon>
        <taxon>Clostridiaceae</taxon>
        <taxon>Clostridium</taxon>
    </lineage>
</organism>
<dbReference type="AlphaFoldDB" id="A0A8H9R0B1"/>
<feature type="domain" description="Peptidase C39-like" evidence="1">
    <location>
        <begin position="74"/>
        <end position="216"/>
    </location>
</feature>
<protein>
    <recommendedName>
        <fullName evidence="1">Peptidase C39-like domain-containing protein</fullName>
    </recommendedName>
</protein>
<accession>A0A8H9R0B1</accession>
<dbReference type="RefSeq" id="WP_283697916.1">
    <property type="nucleotide sequence ID" value="NZ_CATNXO010000015.1"/>
</dbReference>